<sequence>MEIKTLKSFVAVATFSSFSRAAKELNTVQPAISRHIAALESELKTQLFFRTSREVSLTASGARLFKDASALILQVEQTKQAVQRASQGQIGTLTIGYLGGAVLSFLPRLVRQYIKSHPNIDVNLVEMTAAEQVEALLDQRIDISLSRPMPEQYAQSYTSFEIYKDKLVAVLSLDHPLAQCASIQLSDIQHEPFILFDRESAIGLFDGIIKECQIAQFSPRIIHHPKQMQTVLTQVASGLGVSVVPSAIQDLRSDECVFVPIDGMRDTLPLVLTYQTHRASPMAKDFAQLIHQHCDEIKRQQK</sequence>
<dbReference type="InterPro" id="IPR036390">
    <property type="entry name" value="WH_DNA-bd_sf"/>
</dbReference>
<dbReference type="Proteomes" id="UP000016562">
    <property type="component" value="Unassembled WGS sequence"/>
</dbReference>
<organism evidence="6 7">
    <name type="scientific">Vibrio ezurae NBRC 102218</name>
    <dbReference type="NCBI Taxonomy" id="1219080"/>
    <lineage>
        <taxon>Bacteria</taxon>
        <taxon>Pseudomonadati</taxon>
        <taxon>Pseudomonadota</taxon>
        <taxon>Gammaproteobacteria</taxon>
        <taxon>Vibrionales</taxon>
        <taxon>Vibrionaceae</taxon>
        <taxon>Vibrio</taxon>
    </lineage>
</organism>
<dbReference type="CDD" id="cd08414">
    <property type="entry name" value="PBP2_LTTR_aromatics_like"/>
    <property type="match status" value="1"/>
</dbReference>
<evidence type="ECO:0000313" key="7">
    <source>
        <dbReference type="Proteomes" id="UP000016562"/>
    </source>
</evidence>
<keyword evidence="2" id="KW-0805">Transcription regulation</keyword>
<evidence type="ECO:0000256" key="1">
    <source>
        <dbReference type="ARBA" id="ARBA00009437"/>
    </source>
</evidence>
<evidence type="ECO:0000256" key="4">
    <source>
        <dbReference type="ARBA" id="ARBA00023163"/>
    </source>
</evidence>
<evidence type="ECO:0000256" key="3">
    <source>
        <dbReference type="ARBA" id="ARBA00023125"/>
    </source>
</evidence>
<reference evidence="6 7" key="1">
    <citation type="submission" date="2013-09" db="EMBL/GenBank/DDBJ databases">
        <title>Whole genome shotgun sequence of Vibrio ezurae NBRC 102218.</title>
        <authorList>
            <person name="Yoshida I."/>
            <person name="Hosoyama A."/>
            <person name="Numata M."/>
            <person name="Hashimoto M."/>
            <person name="Hosoyama Y."/>
            <person name="Tsuchikane K."/>
            <person name="Noguchi M."/>
            <person name="Hirakata S."/>
            <person name="Ichikawa N."/>
            <person name="Ohji S."/>
            <person name="Yamazoe A."/>
            <person name="Fujita N."/>
        </authorList>
    </citation>
    <scope>NUCLEOTIDE SEQUENCE [LARGE SCALE GENOMIC DNA]</scope>
    <source>
        <strain evidence="6 7">NBRC 102218</strain>
    </source>
</reference>
<dbReference type="STRING" id="1219080.VEZ01S_01_00020"/>
<dbReference type="Pfam" id="PF03466">
    <property type="entry name" value="LysR_substrate"/>
    <property type="match status" value="1"/>
</dbReference>
<keyword evidence="3" id="KW-0238">DNA-binding</keyword>
<dbReference type="Gene3D" id="3.40.190.10">
    <property type="entry name" value="Periplasmic binding protein-like II"/>
    <property type="match status" value="2"/>
</dbReference>
<name>U3CJ10_9VIBR</name>
<dbReference type="FunFam" id="1.10.10.10:FF:000001">
    <property type="entry name" value="LysR family transcriptional regulator"/>
    <property type="match status" value="1"/>
</dbReference>
<evidence type="ECO:0000313" key="6">
    <source>
        <dbReference type="EMBL" id="GAD78223.1"/>
    </source>
</evidence>
<keyword evidence="7" id="KW-1185">Reference proteome</keyword>
<dbReference type="PANTHER" id="PTHR30346:SF28">
    <property type="entry name" value="HTH-TYPE TRANSCRIPTIONAL REGULATOR CYNR"/>
    <property type="match status" value="1"/>
</dbReference>
<evidence type="ECO:0000259" key="5">
    <source>
        <dbReference type="PROSITE" id="PS50931"/>
    </source>
</evidence>
<dbReference type="Gene3D" id="1.10.10.10">
    <property type="entry name" value="Winged helix-like DNA-binding domain superfamily/Winged helix DNA-binding domain"/>
    <property type="match status" value="1"/>
</dbReference>
<feature type="domain" description="HTH lysR-type" evidence="5">
    <location>
        <begin position="1"/>
        <end position="58"/>
    </location>
</feature>
<dbReference type="PRINTS" id="PR00039">
    <property type="entry name" value="HTHLYSR"/>
</dbReference>
<dbReference type="EMBL" id="BATM01000001">
    <property type="protein sequence ID" value="GAD78223.1"/>
    <property type="molecule type" value="Genomic_DNA"/>
</dbReference>
<dbReference type="GO" id="GO:0003700">
    <property type="term" value="F:DNA-binding transcription factor activity"/>
    <property type="evidence" value="ECO:0007669"/>
    <property type="project" value="InterPro"/>
</dbReference>
<protein>
    <submittedName>
        <fullName evidence="6">Putative LysR family transcriptional regulator</fullName>
    </submittedName>
</protein>
<dbReference type="GO" id="GO:0032993">
    <property type="term" value="C:protein-DNA complex"/>
    <property type="evidence" value="ECO:0007669"/>
    <property type="project" value="TreeGrafter"/>
</dbReference>
<proteinExistence type="inferred from homology"/>
<dbReference type="OrthoDB" id="646694at2"/>
<dbReference type="PROSITE" id="PS50931">
    <property type="entry name" value="HTH_LYSR"/>
    <property type="match status" value="1"/>
</dbReference>
<accession>U3CJ10</accession>
<gene>
    <name evidence="6" type="ORF">VEZ01S_01_00020</name>
</gene>
<comment type="similarity">
    <text evidence="1">Belongs to the LysR transcriptional regulatory family.</text>
</comment>
<dbReference type="InterPro" id="IPR005119">
    <property type="entry name" value="LysR_subst-bd"/>
</dbReference>
<dbReference type="GO" id="GO:0003677">
    <property type="term" value="F:DNA binding"/>
    <property type="evidence" value="ECO:0007669"/>
    <property type="project" value="UniProtKB-KW"/>
</dbReference>
<dbReference type="SUPFAM" id="SSF53850">
    <property type="entry name" value="Periplasmic binding protein-like II"/>
    <property type="match status" value="1"/>
</dbReference>
<dbReference type="InterPro" id="IPR036388">
    <property type="entry name" value="WH-like_DNA-bd_sf"/>
</dbReference>
<dbReference type="eggNOG" id="COG0583">
    <property type="taxonomic scope" value="Bacteria"/>
</dbReference>
<dbReference type="SUPFAM" id="SSF46785">
    <property type="entry name" value="Winged helix' DNA-binding domain"/>
    <property type="match status" value="1"/>
</dbReference>
<keyword evidence="4" id="KW-0804">Transcription</keyword>
<dbReference type="AlphaFoldDB" id="U3CJ10"/>
<dbReference type="RefSeq" id="WP_021711948.1">
    <property type="nucleotide sequence ID" value="NZ_BATM01000001.1"/>
</dbReference>
<dbReference type="Pfam" id="PF00126">
    <property type="entry name" value="HTH_1"/>
    <property type="match status" value="1"/>
</dbReference>
<evidence type="ECO:0000256" key="2">
    <source>
        <dbReference type="ARBA" id="ARBA00023015"/>
    </source>
</evidence>
<comment type="caution">
    <text evidence="6">The sequence shown here is derived from an EMBL/GenBank/DDBJ whole genome shotgun (WGS) entry which is preliminary data.</text>
</comment>
<dbReference type="PANTHER" id="PTHR30346">
    <property type="entry name" value="TRANSCRIPTIONAL DUAL REGULATOR HCAR-RELATED"/>
    <property type="match status" value="1"/>
</dbReference>
<dbReference type="InterPro" id="IPR000847">
    <property type="entry name" value="LysR_HTH_N"/>
</dbReference>